<dbReference type="SMART" id="SM00948">
    <property type="entry name" value="Proteasome_A_N"/>
    <property type="match status" value="1"/>
</dbReference>
<dbReference type="GO" id="GO:0016787">
    <property type="term" value="F:hydrolase activity"/>
    <property type="evidence" value="ECO:0007669"/>
    <property type="project" value="UniProtKB-KW"/>
</dbReference>
<keyword evidence="1 2" id="KW-0647">Proteasome</keyword>
<organism evidence="5 6">
    <name type="scientific">Tribonema minus</name>
    <dbReference type="NCBI Taxonomy" id="303371"/>
    <lineage>
        <taxon>Eukaryota</taxon>
        <taxon>Sar</taxon>
        <taxon>Stramenopiles</taxon>
        <taxon>Ochrophyta</taxon>
        <taxon>PX clade</taxon>
        <taxon>Xanthophyceae</taxon>
        <taxon>Tribonematales</taxon>
        <taxon>Tribonemataceae</taxon>
        <taxon>Tribonema</taxon>
    </lineage>
</organism>
<protein>
    <submittedName>
        <fullName evidence="5">Nucleophile aminohydrolase</fullName>
    </submittedName>
</protein>
<sequence length="300" mass="33047">MPSRMARHARMAVVVLHLAVGIVNWQRVLAVSHAIRQKPVSRTQRMYDMDAAVFSPEGNLYQVEYATKSVLRGSLAVGLVASDGVLLVATNQKQSPLLLPESVRKIVHVDGTIACAVSGLQPDGRLLVKQARAYLAHHDRLYEEVPSVDSIAAHLSNVCLLFNNYPEDPNEERKMHARPLGVGLLLAGWDDDGPALLFLNPAGSQGRWHAKAMGRDSEAADKLLRSLLGTRDMLHLETALPKVVKIFHDLLGDDFCTDRLEVTLLKRSAQGEPHLRLLSTQEIAQRVQMADPEVTDVLST</sequence>
<dbReference type="InterPro" id="IPR000426">
    <property type="entry name" value="Proteasome_asu_N"/>
</dbReference>
<dbReference type="GO" id="GO:0019773">
    <property type="term" value="C:proteasome core complex, alpha-subunit complex"/>
    <property type="evidence" value="ECO:0007669"/>
    <property type="project" value="UniProtKB-UniRule"/>
</dbReference>
<dbReference type="Proteomes" id="UP000664859">
    <property type="component" value="Unassembled WGS sequence"/>
</dbReference>
<dbReference type="SUPFAM" id="SSF56235">
    <property type="entry name" value="N-terminal nucleophile aminohydrolases (Ntn hydrolases)"/>
    <property type="match status" value="1"/>
</dbReference>
<dbReference type="Pfam" id="PF10584">
    <property type="entry name" value="Proteasome_A_N"/>
    <property type="match status" value="1"/>
</dbReference>
<dbReference type="InterPro" id="IPR050115">
    <property type="entry name" value="Proteasome_alpha"/>
</dbReference>
<comment type="caution">
    <text evidence="5">The sequence shown here is derived from an EMBL/GenBank/DDBJ whole genome shotgun (WGS) entry which is preliminary data.</text>
</comment>
<reference evidence="5" key="1">
    <citation type="submission" date="2021-02" db="EMBL/GenBank/DDBJ databases">
        <title>First Annotated Genome of the Yellow-green Alga Tribonema minus.</title>
        <authorList>
            <person name="Mahan K.M."/>
        </authorList>
    </citation>
    <scope>NUCLEOTIDE SEQUENCE</scope>
    <source>
        <strain evidence="5">UTEX B ZZ1240</strain>
    </source>
</reference>
<dbReference type="Pfam" id="PF00227">
    <property type="entry name" value="Proteasome"/>
    <property type="match status" value="1"/>
</dbReference>
<comment type="similarity">
    <text evidence="2">Belongs to the peptidase T1A family.</text>
</comment>
<name>A0A835YY71_9STRA</name>
<evidence type="ECO:0000256" key="1">
    <source>
        <dbReference type="ARBA" id="ARBA00022942"/>
    </source>
</evidence>
<keyword evidence="3" id="KW-0732">Signal</keyword>
<dbReference type="OrthoDB" id="431557at2759"/>
<dbReference type="InterPro" id="IPR001353">
    <property type="entry name" value="Proteasome_sua/b"/>
</dbReference>
<dbReference type="GO" id="GO:0006511">
    <property type="term" value="P:ubiquitin-dependent protein catabolic process"/>
    <property type="evidence" value="ECO:0007669"/>
    <property type="project" value="InterPro"/>
</dbReference>
<evidence type="ECO:0000313" key="6">
    <source>
        <dbReference type="Proteomes" id="UP000664859"/>
    </source>
</evidence>
<feature type="domain" description="Proteasome alpha-type subunits" evidence="4">
    <location>
        <begin position="47"/>
        <end position="69"/>
    </location>
</feature>
<feature type="chain" id="PRO_5032451870" evidence="3">
    <location>
        <begin position="31"/>
        <end position="300"/>
    </location>
</feature>
<dbReference type="InterPro" id="IPR029055">
    <property type="entry name" value="Ntn_hydrolases_N"/>
</dbReference>
<accession>A0A835YY71</accession>
<keyword evidence="6" id="KW-1185">Reference proteome</keyword>
<dbReference type="InterPro" id="IPR023332">
    <property type="entry name" value="Proteasome_alpha-type"/>
</dbReference>
<proteinExistence type="inferred from homology"/>
<evidence type="ECO:0000256" key="3">
    <source>
        <dbReference type="SAM" id="SignalP"/>
    </source>
</evidence>
<evidence type="ECO:0000259" key="4">
    <source>
        <dbReference type="SMART" id="SM00948"/>
    </source>
</evidence>
<dbReference type="Gene3D" id="3.60.20.10">
    <property type="entry name" value="Glutamine Phosphoribosylpyrophosphate, subunit 1, domain 1"/>
    <property type="match status" value="1"/>
</dbReference>
<dbReference type="AlphaFoldDB" id="A0A835YY71"/>
<gene>
    <name evidence="5" type="ORF">JKP88DRAFT_198999</name>
</gene>
<evidence type="ECO:0000313" key="5">
    <source>
        <dbReference type="EMBL" id="KAG5183585.1"/>
    </source>
</evidence>
<dbReference type="PROSITE" id="PS51475">
    <property type="entry name" value="PROTEASOME_ALPHA_2"/>
    <property type="match status" value="1"/>
</dbReference>
<keyword evidence="5" id="KW-0378">Hydrolase</keyword>
<feature type="signal peptide" evidence="3">
    <location>
        <begin position="1"/>
        <end position="30"/>
    </location>
</feature>
<evidence type="ECO:0000256" key="2">
    <source>
        <dbReference type="PROSITE-ProRule" id="PRU00808"/>
    </source>
</evidence>
<dbReference type="PANTHER" id="PTHR11599">
    <property type="entry name" value="PROTEASOME SUBUNIT ALPHA/BETA"/>
    <property type="match status" value="1"/>
</dbReference>
<dbReference type="EMBL" id="JAFCMP010000201">
    <property type="protein sequence ID" value="KAG5183585.1"/>
    <property type="molecule type" value="Genomic_DNA"/>
</dbReference>